<keyword evidence="3" id="KW-0378">Hydrolase</keyword>
<dbReference type="SUPFAM" id="SSF102712">
    <property type="entry name" value="JAB1/MPN domain"/>
    <property type="match status" value="1"/>
</dbReference>
<dbReference type="GO" id="GO:0008237">
    <property type="term" value="F:metallopeptidase activity"/>
    <property type="evidence" value="ECO:0007669"/>
    <property type="project" value="UniProtKB-KW"/>
</dbReference>
<accession>M8E0A3</accession>
<dbReference type="Pfam" id="PF14464">
    <property type="entry name" value="Prok-JAB"/>
    <property type="match status" value="1"/>
</dbReference>
<keyword evidence="1" id="KW-0645">Protease</keyword>
<evidence type="ECO:0000313" key="8">
    <source>
        <dbReference type="Proteomes" id="UP000012081"/>
    </source>
</evidence>
<dbReference type="Proteomes" id="UP000012081">
    <property type="component" value="Unassembled WGS sequence"/>
</dbReference>
<evidence type="ECO:0000256" key="2">
    <source>
        <dbReference type="ARBA" id="ARBA00022723"/>
    </source>
</evidence>
<keyword evidence="2" id="KW-0479">Metal-binding</keyword>
<evidence type="ECO:0000259" key="6">
    <source>
        <dbReference type="Pfam" id="PF14464"/>
    </source>
</evidence>
<dbReference type="EMBL" id="APBN01000003">
    <property type="protein sequence ID" value="EMT52721.1"/>
    <property type="molecule type" value="Genomic_DNA"/>
</dbReference>
<evidence type="ECO:0000256" key="4">
    <source>
        <dbReference type="ARBA" id="ARBA00022833"/>
    </source>
</evidence>
<dbReference type="AlphaFoldDB" id="M8E0A3"/>
<dbReference type="STRING" id="1300222.I532_08077"/>
<evidence type="ECO:0000313" key="7">
    <source>
        <dbReference type="EMBL" id="EMT52721.1"/>
    </source>
</evidence>
<dbReference type="Gene3D" id="3.40.140.10">
    <property type="entry name" value="Cytidine Deaminase, domain 2"/>
    <property type="match status" value="1"/>
</dbReference>
<dbReference type="GO" id="GO:0046872">
    <property type="term" value="F:metal ion binding"/>
    <property type="evidence" value="ECO:0007669"/>
    <property type="project" value="UniProtKB-KW"/>
</dbReference>
<dbReference type="GO" id="GO:0006508">
    <property type="term" value="P:proteolysis"/>
    <property type="evidence" value="ECO:0007669"/>
    <property type="project" value="UniProtKB-KW"/>
</dbReference>
<name>M8E0A3_9BACL</name>
<sequence length="135" mass="15945">MGYPISEDREEWLVTYASGPGPKAIHQPHSIMFDDQHLRNLVRKQRRRRPWQYIGDWHSHTVRRLSPSKGDRRTIWEKASQSVYMSTSPFMLIVGLNKRNQLQGRAYSLGDTLSEVKDLRVIDRQFLQQRLEKSP</sequence>
<dbReference type="InterPro" id="IPR028090">
    <property type="entry name" value="JAB_dom_prok"/>
</dbReference>
<evidence type="ECO:0000256" key="1">
    <source>
        <dbReference type="ARBA" id="ARBA00022670"/>
    </source>
</evidence>
<evidence type="ECO:0000256" key="3">
    <source>
        <dbReference type="ARBA" id="ARBA00022801"/>
    </source>
</evidence>
<protein>
    <recommendedName>
        <fullName evidence="6">JAB domain-containing protein</fullName>
    </recommendedName>
</protein>
<organism evidence="7 8">
    <name type="scientific">Brevibacillus borstelensis AK1</name>
    <dbReference type="NCBI Taxonomy" id="1300222"/>
    <lineage>
        <taxon>Bacteria</taxon>
        <taxon>Bacillati</taxon>
        <taxon>Bacillota</taxon>
        <taxon>Bacilli</taxon>
        <taxon>Bacillales</taxon>
        <taxon>Paenibacillaceae</taxon>
        <taxon>Brevibacillus</taxon>
    </lineage>
</organism>
<proteinExistence type="predicted"/>
<keyword evidence="4" id="KW-0862">Zinc</keyword>
<evidence type="ECO:0000256" key="5">
    <source>
        <dbReference type="ARBA" id="ARBA00023049"/>
    </source>
</evidence>
<feature type="domain" description="JAB" evidence="6">
    <location>
        <begin position="32"/>
        <end position="96"/>
    </location>
</feature>
<gene>
    <name evidence="7" type="ORF">I532_08077</name>
</gene>
<keyword evidence="5" id="KW-0482">Metalloprotease</keyword>
<keyword evidence="8" id="KW-1185">Reference proteome</keyword>
<comment type="caution">
    <text evidence="7">The sequence shown here is derived from an EMBL/GenBank/DDBJ whole genome shotgun (WGS) entry which is preliminary data.</text>
</comment>
<reference evidence="7 8" key="1">
    <citation type="submission" date="2013-03" db="EMBL/GenBank/DDBJ databases">
        <title>Assembly of a new bacterial strain Brevibacillus borstelensis AK1.</title>
        <authorList>
            <person name="Rajan I."/>
            <person name="PoliReddy D."/>
            <person name="Sugumar T."/>
            <person name="Rathinam K."/>
            <person name="Alqarawi S."/>
            <person name="Khalil A.B."/>
            <person name="Sivakumar N."/>
        </authorList>
    </citation>
    <scope>NUCLEOTIDE SEQUENCE [LARGE SCALE GENOMIC DNA]</scope>
    <source>
        <strain evidence="7 8">AK1</strain>
    </source>
</reference>